<dbReference type="SUPFAM" id="SSF51905">
    <property type="entry name" value="FAD/NAD(P)-binding domain"/>
    <property type="match status" value="1"/>
</dbReference>
<dbReference type="SUPFAM" id="SSF56425">
    <property type="entry name" value="Succinate dehydrogenase/fumarate reductase flavoprotein, catalytic domain"/>
    <property type="match status" value="1"/>
</dbReference>
<dbReference type="PRINTS" id="PR00411">
    <property type="entry name" value="PNDRDTASEI"/>
</dbReference>
<comment type="similarity">
    <text evidence="3">Belongs to the FAD-dependent oxidoreductase 2 family. NadB subfamily.</text>
</comment>
<keyword evidence="6" id="KW-0662">Pyridine nucleotide biosynthesis</keyword>
<gene>
    <name evidence="13" type="ORF">KL86DPRO_50126</name>
</gene>
<evidence type="ECO:0000256" key="9">
    <source>
        <dbReference type="ARBA" id="ARBA00048305"/>
    </source>
</evidence>
<evidence type="ECO:0000259" key="12">
    <source>
        <dbReference type="Pfam" id="PF02910"/>
    </source>
</evidence>
<evidence type="ECO:0000256" key="6">
    <source>
        <dbReference type="ARBA" id="ARBA00022642"/>
    </source>
</evidence>
<dbReference type="Pfam" id="PF02910">
    <property type="entry name" value="Succ_DH_flav_C"/>
    <property type="match status" value="1"/>
</dbReference>
<feature type="active site" description="Proton acceptor" evidence="10">
    <location>
        <position position="285"/>
    </location>
</feature>
<dbReference type="GO" id="GO:0009435">
    <property type="term" value="P:NAD+ biosynthetic process"/>
    <property type="evidence" value="ECO:0007669"/>
    <property type="project" value="UniProtKB-UniPathway"/>
</dbReference>
<dbReference type="PRINTS" id="PR00368">
    <property type="entry name" value="FADPNR"/>
</dbReference>
<reference evidence="13" key="1">
    <citation type="submission" date="2016-04" db="EMBL/GenBank/DDBJ databases">
        <authorList>
            <person name="Evans L.H."/>
            <person name="Alamgir A."/>
            <person name="Owens N."/>
            <person name="Weber N.D."/>
            <person name="Virtaneva K."/>
            <person name="Barbian K."/>
            <person name="Babar A."/>
            <person name="Rosenke K."/>
        </authorList>
    </citation>
    <scope>NUCLEOTIDE SEQUENCE</scope>
    <source>
        <strain evidence="13">86</strain>
    </source>
</reference>
<evidence type="ECO:0000256" key="4">
    <source>
        <dbReference type="ARBA" id="ARBA00012173"/>
    </source>
</evidence>
<dbReference type="Gene3D" id="1.20.58.100">
    <property type="entry name" value="Fumarate reductase/succinate dehydrogenase flavoprotein-like, C-terminal domain"/>
    <property type="match status" value="1"/>
</dbReference>
<dbReference type="PANTHER" id="PTHR42716">
    <property type="entry name" value="L-ASPARTATE OXIDASE"/>
    <property type="match status" value="1"/>
</dbReference>
<dbReference type="InterPro" id="IPR005288">
    <property type="entry name" value="NadB"/>
</dbReference>
<feature type="domain" description="FAD-dependent oxidoreductase 2 FAD-binding" evidence="11">
    <location>
        <begin position="11"/>
        <end position="388"/>
    </location>
</feature>
<dbReference type="PANTHER" id="PTHR42716:SF2">
    <property type="entry name" value="L-ASPARTATE OXIDASE, CHLOROPLASTIC"/>
    <property type="match status" value="1"/>
</dbReference>
<organism evidence="13">
    <name type="scientific">uncultured delta proteobacterium</name>
    <dbReference type="NCBI Taxonomy" id="34034"/>
    <lineage>
        <taxon>Bacteria</taxon>
        <taxon>Deltaproteobacteria</taxon>
        <taxon>environmental samples</taxon>
    </lineage>
</organism>
<dbReference type="Pfam" id="PF00890">
    <property type="entry name" value="FAD_binding_2"/>
    <property type="match status" value="1"/>
</dbReference>
<evidence type="ECO:0000259" key="11">
    <source>
        <dbReference type="Pfam" id="PF00890"/>
    </source>
</evidence>
<dbReference type="InterPro" id="IPR037099">
    <property type="entry name" value="Fum_R/Succ_DH_flav-like_C_sf"/>
</dbReference>
<dbReference type="UniPathway" id="UPA00253">
    <property type="reaction ID" value="UER00326"/>
</dbReference>
<dbReference type="GO" id="GO:0008734">
    <property type="term" value="F:L-aspartate oxidase activity"/>
    <property type="evidence" value="ECO:0007669"/>
    <property type="project" value="UniProtKB-EC"/>
</dbReference>
<evidence type="ECO:0000256" key="8">
    <source>
        <dbReference type="ARBA" id="ARBA00023002"/>
    </source>
</evidence>
<dbReference type="InterPro" id="IPR015939">
    <property type="entry name" value="Fum_Rdtase/Succ_DH_flav-like_C"/>
</dbReference>
<evidence type="ECO:0000256" key="10">
    <source>
        <dbReference type="PIRSR" id="PIRSR000171-1"/>
    </source>
</evidence>
<name>A0A212KC95_9DELT</name>
<evidence type="ECO:0000256" key="1">
    <source>
        <dbReference type="ARBA" id="ARBA00001974"/>
    </source>
</evidence>
<evidence type="ECO:0000256" key="7">
    <source>
        <dbReference type="ARBA" id="ARBA00022827"/>
    </source>
</evidence>
<dbReference type="SUPFAM" id="SSF46977">
    <property type="entry name" value="Succinate dehydrogenase/fumarate reductase flavoprotein C-terminal domain"/>
    <property type="match status" value="1"/>
</dbReference>
<evidence type="ECO:0000256" key="3">
    <source>
        <dbReference type="ARBA" id="ARBA00008562"/>
    </source>
</evidence>
<dbReference type="InterPro" id="IPR027477">
    <property type="entry name" value="Succ_DH/fumarate_Rdtase_cat_sf"/>
</dbReference>
<accession>A0A212KC95</accession>
<dbReference type="PIRSF" id="PIRSF000171">
    <property type="entry name" value="SDHA_APRA_LASPO"/>
    <property type="match status" value="1"/>
</dbReference>
<protein>
    <recommendedName>
        <fullName evidence="4">L-aspartate oxidase</fullName>
        <ecNumber evidence="4">1.4.3.16</ecNumber>
    </recommendedName>
</protein>
<evidence type="ECO:0000256" key="5">
    <source>
        <dbReference type="ARBA" id="ARBA00022630"/>
    </source>
</evidence>
<feature type="domain" description="Fumarate reductase/succinate dehydrogenase flavoprotein-like C-terminal" evidence="12">
    <location>
        <begin position="439"/>
        <end position="516"/>
    </location>
</feature>
<proteinExistence type="inferred from homology"/>
<dbReference type="Gene3D" id="3.90.700.10">
    <property type="entry name" value="Succinate dehydrogenase/fumarate reductase flavoprotein, catalytic domain"/>
    <property type="match status" value="1"/>
</dbReference>
<comment type="catalytic activity">
    <reaction evidence="9">
        <text>L-aspartate + O2 = iminosuccinate + H2O2</text>
        <dbReference type="Rhea" id="RHEA:25876"/>
        <dbReference type="ChEBI" id="CHEBI:15379"/>
        <dbReference type="ChEBI" id="CHEBI:16240"/>
        <dbReference type="ChEBI" id="CHEBI:29991"/>
        <dbReference type="ChEBI" id="CHEBI:77875"/>
        <dbReference type="EC" id="1.4.3.16"/>
    </reaction>
    <physiologicalReaction direction="left-to-right" evidence="9">
        <dbReference type="Rhea" id="RHEA:25877"/>
    </physiologicalReaction>
</comment>
<sequence length="535" mass="56711">MPQRSSYARPDVLVVGGGMAGLMAALAARQQGRSVAVVSLGPVGRSGNTVVAGGVISAATCDAGNTAEAYLGDLLASGQGIADPALASRLANESEEILLFLERMGVSFLRQGPGFNRVQPPGHSLPRTVPTDWSRVAYAARGMTFLAPLAARAREAGVVFWDGLRVTNLLKQEGRVTGVAAYERKTGIRRVLQAGAVILATGGYGGLFRRHNNVSDIYGDGIGMALEAGCAARDMEFVQFYPTMMFSPVKTPISGIMFWAGAVLRNRDGERFMDRYDPKGEMARRDAMARAIFLEVRAGRGVDGCVYVDCTNMPEEALQGHFRHYSETVAKHGINLRKDWLKGSPAVHYTLGGIRIDRDGRTSVPGLYAAGEVCGGVHGVNRIAGAALMEASVFGRAAGVAAANECRSVAAGAGAPVAPDAESASGAVAAAGNCEPAMRDLRDVLWEHVSLMRDETGLHTALREIARLRAARDDAGNSAGAFRRTLLVAEAVVRSALARKESRGSHYRADYPDSDPAWERPVFCAYADGNITVSA</sequence>
<dbReference type="InterPro" id="IPR003953">
    <property type="entry name" value="FAD-dep_OxRdtase_2_FAD-bd"/>
</dbReference>
<keyword evidence="8 13" id="KW-0560">Oxidoreductase</keyword>
<dbReference type="Gene3D" id="3.50.50.60">
    <property type="entry name" value="FAD/NAD(P)-binding domain"/>
    <property type="match status" value="1"/>
</dbReference>
<evidence type="ECO:0000313" key="13">
    <source>
        <dbReference type="EMBL" id="SBW09296.1"/>
    </source>
</evidence>
<comment type="cofactor">
    <cofactor evidence="1">
        <name>FAD</name>
        <dbReference type="ChEBI" id="CHEBI:57692"/>
    </cofactor>
</comment>
<comment type="pathway">
    <text evidence="2">Cofactor biosynthesis; NAD(+) biosynthesis; iminoaspartate from L-aspartate (oxidase route): step 1/1.</text>
</comment>
<dbReference type="EC" id="1.4.3.16" evidence="4"/>
<keyword evidence="7" id="KW-0274">FAD</keyword>
<keyword evidence="5" id="KW-0285">Flavoprotein</keyword>
<dbReference type="AlphaFoldDB" id="A0A212KC95"/>
<dbReference type="EMBL" id="FLUQ01000005">
    <property type="protein sequence ID" value="SBW09296.1"/>
    <property type="molecule type" value="Genomic_DNA"/>
</dbReference>
<dbReference type="InterPro" id="IPR036188">
    <property type="entry name" value="FAD/NAD-bd_sf"/>
</dbReference>
<evidence type="ECO:0000256" key="2">
    <source>
        <dbReference type="ARBA" id="ARBA00004950"/>
    </source>
</evidence>